<dbReference type="EMBL" id="JANPWB010000010">
    <property type="protein sequence ID" value="KAJ1134747.1"/>
    <property type="molecule type" value="Genomic_DNA"/>
</dbReference>
<comment type="caution">
    <text evidence="2">The sequence shown here is derived from an EMBL/GenBank/DDBJ whole genome shotgun (WGS) entry which is preliminary data.</text>
</comment>
<evidence type="ECO:0000313" key="2">
    <source>
        <dbReference type="EMBL" id="KAJ1134747.1"/>
    </source>
</evidence>
<accession>A0AAV7Q6D0</accession>
<keyword evidence="3" id="KW-1185">Reference proteome</keyword>
<reference evidence="2" key="1">
    <citation type="journal article" date="2022" name="bioRxiv">
        <title>Sequencing and chromosome-scale assembly of the giantPleurodeles waltlgenome.</title>
        <authorList>
            <person name="Brown T."/>
            <person name="Elewa A."/>
            <person name="Iarovenko S."/>
            <person name="Subramanian E."/>
            <person name="Araus A.J."/>
            <person name="Petzold A."/>
            <person name="Susuki M."/>
            <person name="Suzuki K.-i.T."/>
            <person name="Hayashi T."/>
            <person name="Toyoda A."/>
            <person name="Oliveira C."/>
            <person name="Osipova E."/>
            <person name="Leigh N.D."/>
            <person name="Simon A."/>
            <person name="Yun M.H."/>
        </authorList>
    </citation>
    <scope>NUCLEOTIDE SEQUENCE</scope>
    <source>
        <strain evidence="2">20211129_DDA</strain>
        <tissue evidence="2">Liver</tissue>
    </source>
</reference>
<gene>
    <name evidence="2" type="ORF">NDU88_001194</name>
</gene>
<evidence type="ECO:0000313" key="3">
    <source>
        <dbReference type="Proteomes" id="UP001066276"/>
    </source>
</evidence>
<dbReference type="Proteomes" id="UP001066276">
    <property type="component" value="Chromosome 6"/>
</dbReference>
<protein>
    <submittedName>
        <fullName evidence="2">Uncharacterized protein</fullName>
    </submittedName>
</protein>
<sequence length="70" mass="7448">MKNRPLGARDITGKRMATLGKAATKRVELRSCSRLCPRGGPGPGGCPRRKRSKVSAVALSRSEEEGAQTP</sequence>
<evidence type="ECO:0000256" key="1">
    <source>
        <dbReference type="SAM" id="MobiDB-lite"/>
    </source>
</evidence>
<name>A0AAV7Q6D0_PLEWA</name>
<proteinExistence type="predicted"/>
<feature type="region of interest" description="Disordered" evidence="1">
    <location>
        <begin position="38"/>
        <end position="70"/>
    </location>
</feature>
<organism evidence="2 3">
    <name type="scientific">Pleurodeles waltl</name>
    <name type="common">Iberian ribbed newt</name>
    <dbReference type="NCBI Taxonomy" id="8319"/>
    <lineage>
        <taxon>Eukaryota</taxon>
        <taxon>Metazoa</taxon>
        <taxon>Chordata</taxon>
        <taxon>Craniata</taxon>
        <taxon>Vertebrata</taxon>
        <taxon>Euteleostomi</taxon>
        <taxon>Amphibia</taxon>
        <taxon>Batrachia</taxon>
        <taxon>Caudata</taxon>
        <taxon>Salamandroidea</taxon>
        <taxon>Salamandridae</taxon>
        <taxon>Pleurodelinae</taxon>
        <taxon>Pleurodeles</taxon>
    </lineage>
</organism>
<dbReference type="AlphaFoldDB" id="A0AAV7Q6D0"/>